<dbReference type="CDD" id="cd03505">
    <property type="entry name" value="Delta9-FADS-like"/>
    <property type="match status" value="1"/>
</dbReference>
<keyword evidence="10 12" id="KW-0472">Membrane</keyword>
<comment type="similarity">
    <text evidence="2">Belongs to the fatty acid desaturase type 2 family.</text>
</comment>
<evidence type="ECO:0000256" key="5">
    <source>
        <dbReference type="ARBA" id="ARBA00022832"/>
    </source>
</evidence>
<feature type="domain" description="Fatty acid desaturase" evidence="13">
    <location>
        <begin position="5"/>
        <end position="226"/>
    </location>
</feature>
<evidence type="ECO:0000259" key="13">
    <source>
        <dbReference type="Pfam" id="PF00487"/>
    </source>
</evidence>
<gene>
    <name evidence="14" type="ORF">NIASO_05970</name>
</gene>
<dbReference type="GO" id="GO:0016717">
    <property type="term" value="F:oxidoreductase activity, acting on paired donors, with oxidation of a pair of donors resulting in the reduction of molecular oxygen to two molecules of water"/>
    <property type="evidence" value="ECO:0007669"/>
    <property type="project" value="InterPro"/>
</dbReference>
<dbReference type="Proteomes" id="UP000003586">
    <property type="component" value="Chromosome"/>
</dbReference>
<organism evidence="14 15">
    <name type="scientific">Niabella soli DSM 19437</name>
    <dbReference type="NCBI Taxonomy" id="929713"/>
    <lineage>
        <taxon>Bacteria</taxon>
        <taxon>Pseudomonadati</taxon>
        <taxon>Bacteroidota</taxon>
        <taxon>Chitinophagia</taxon>
        <taxon>Chitinophagales</taxon>
        <taxon>Chitinophagaceae</taxon>
        <taxon>Niabella</taxon>
    </lineage>
</organism>
<dbReference type="PANTHER" id="PTHR11351:SF31">
    <property type="entry name" value="DESATURASE 1, ISOFORM A-RELATED"/>
    <property type="match status" value="1"/>
</dbReference>
<dbReference type="GO" id="GO:0016020">
    <property type="term" value="C:membrane"/>
    <property type="evidence" value="ECO:0007669"/>
    <property type="project" value="UniProtKB-SubCell"/>
</dbReference>
<dbReference type="eggNOG" id="COG1398">
    <property type="taxonomic scope" value="Bacteria"/>
</dbReference>
<keyword evidence="8" id="KW-0408">Iron</keyword>
<dbReference type="Pfam" id="PF00487">
    <property type="entry name" value="FA_desaturase"/>
    <property type="match status" value="1"/>
</dbReference>
<keyword evidence="6 12" id="KW-1133">Transmembrane helix</keyword>
<proteinExistence type="inferred from homology"/>
<keyword evidence="11" id="KW-0275">Fatty acid biosynthesis</keyword>
<keyword evidence="3" id="KW-0444">Lipid biosynthesis</keyword>
<evidence type="ECO:0000256" key="2">
    <source>
        <dbReference type="ARBA" id="ARBA00008749"/>
    </source>
</evidence>
<dbReference type="RefSeq" id="WP_008582796.1">
    <property type="nucleotide sequence ID" value="NZ_CP007035.1"/>
</dbReference>
<sequence>MTILIFFVALWYLSLFSQTFFQHRYAAHGSFTMSRFWERFFFVFSYLTQGSSYMSARAYAIMHRMHHAYTDTEKDPHSPNFSSNMFSMMWRTKKIYSAIVHQRYPIEKRFEKNLPHWHGFDRWANSPLSRILWVVIYISFFLIFASSFWWWLLLPVVITMGAFHGALVNWFAHKYGYINFRLRNTSRNLLVVDVLMLGESYHNNHHKHPSSVNFGNRWHEVDPVYPVILLLKWLRIIRFAKKTGNGLRKRIFLPALFTII</sequence>
<reference evidence="14 15" key="1">
    <citation type="submission" date="2013-12" db="EMBL/GenBank/DDBJ databases">
        <authorList>
            <consortium name="DOE Joint Genome Institute"/>
            <person name="Eisen J."/>
            <person name="Huntemann M."/>
            <person name="Han J."/>
            <person name="Chen A."/>
            <person name="Kyrpides N."/>
            <person name="Mavromatis K."/>
            <person name="Markowitz V."/>
            <person name="Palaniappan K."/>
            <person name="Ivanova N."/>
            <person name="Schaumberg A."/>
            <person name="Pati A."/>
            <person name="Liolios K."/>
            <person name="Nordberg H.P."/>
            <person name="Cantor M.N."/>
            <person name="Hua S.X."/>
            <person name="Woyke T."/>
        </authorList>
    </citation>
    <scope>NUCLEOTIDE SEQUENCE [LARGE SCALE GENOMIC DNA]</scope>
    <source>
        <strain evidence="15">DSM 19437</strain>
    </source>
</reference>
<comment type="subcellular location">
    <subcellularLocation>
        <location evidence="1">Membrane</location>
        <topology evidence="1">Multi-pass membrane protein</topology>
    </subcellularLocation>
</comment>
<evidence type="ECO:0000256" key="9">
    <source>
        <dbReference type="ARBA" id="ARBA00023098"/>
    </source>
</evidence>
<evidence type="ECO:0000256" key="10">
    <source>
        <dbReference type="ARBA" id="ARBA00023136"/>
    </source>
</evidence>
<dbReference type="KEGG" id="nso:NIASO_05970"/>
<keyword evidence="4 12" id="KW-0812">Transmembrane</keyword>
<name>W0F0H2_9BACT</name>
<evidence type="ECO:0000256" key="3">
    <source>
        <dbReference type="ARBA" id="ARBA00022516"/>
    </source>
</evidence>
<keyword evidence="15" id="KW-1185">Reference proteome</keyword>
<feature type="transmembrane region" description="Helical" evidence="12">
    <location>
        <begin position="41"/>
        <end position="60"/>
    </location>
</feature>
<dbReference type="HOGENOM" id="CLU_096051_0_0_10"/>
<keyword evidence="9" id="KW-0443">Lipid metabolism</keyword>
<evidence type="ECO:0000313" key="14">
    <source>
        <dbReference type="EMBL" id="AHF14831.1"/>
    </source>
</evidence>
<dbReference type="InterPro" id="IPR005804">
    <property type="entry name" value="FA_desaturase_dom"/>
</dbReference>
<evidence type="ECO:0000256" key="1">
    <source>
        <dbReference type="ARBA" id="ARBA00004141"/>
    </source>
</evidence>
<evidence type="ECO:0000256" key="7">
    <source>
        <dbReference type="ARBA" id="ARBA00023002"/>
    </source>
</evidence>
<keyword evidence="5" id="KW-0276">Fatty acid metabolism</keyword>
<evidence type="ECO:0000256" key="8">
    <source>
        <dbReference type="ARBA" id="ARBA00023004"/>
    </source>
</evidence>
<dbReference type="GO" id="GO:0006633">
    <property type="term" value="P:fatty acid biosynthetic process"/>
    <property type="evidence" value="ECO:0007669"/>
    <property type="project" value="UniProtKB-KW"/>
</dbReference>
<evidence type="ECO:0000256" key="11">
    <source>
        <dbReference type="ARBA" id="ARBA00023160"/>
    </source>
</evidence>
<dbReference type="PANTHER" id="PTHR11351">
    <property type="entry name" value="ACYL-COA DESATURASE"/>
    <property type="match status" value="1"/>
</dbReference>
<protein>
    <submittedName>
        <fullName evidence="14">Fatty acid desaturase</fullName>
    </submittedName>
</protein>
<evidence type="ECO:0000256" key="12">
    <source>
        <dbReference type="SAM" id="Phobius"/>
    </source>
</evidence>
<dbReference type="OrthoDB" id="9768289at2"/>
<dbReference type="InterPro" id="IPR015876">
    <property type="entry name" value="Acyl-CoA_DS"/>
</dbReference>
<evidence type="ECO:0000256" key="4">
    <source>
        <dbReference type="ARBA" id="ARBA00022692"/>
    </source>
</evidence>
<dbReference type="AlphaFoldDB" id="W0F0H2"/>
<accession>W0F0H2</accession>
<evidence type="ECO:0000256" key="6">
    <source>
        <dbReference type="ARBA" id="ARBA00022989"/>
    </source>
</evidence>
<dbReference type="STRING" id="929713.NIASO_05970"/>
<keyword evidence="7" id="KW-0560">Oxidoreductase</keyword>
<evidence type="ECO:0000313" key="15">
    <source>
        <dbReference type="Proteomes" id="UP000003586"/>
    </source>
</evidence>
<dbReference type="EMBL" id="CP007035">
    <property type="protein sequence ID" value="AHF14831.1"/>
    <property type="molecule type" value="Genomic_DNA"/>
</dbReference>
<feature type="transmembrane region" description="Helical" evidence="12">
    <location>
        <begin position="131"/>
        <end position="151"/>
    </location>
</feature>